<feature type="domain" description="Dienelactone hydrolase" evidence="2">
    <location>
        <begin position="145"/>
        <end position="252"/>
    </location>
</feature>
<dbReference type="EMBL" id="QJJX01000012">
    <property type="protein sequence ID" value="PXX22273.1"/>
    <property type="molecule type" value="Genomic_DNA"/>
</dbReference>
<dbReference type="Proteomes" id="UP000248314">
    <property type="component" value="Unassembled WGS sequence"/>
</dbReference>
<dbReference type="InterPro" id="IPR002925">
    <property type="entry name" value="Dienelactn_hydro"/>
</dbReference>
<dbReference type="Gene3D" id="3.40.50.1820">
    <property type="entry name" value="alpha/beta hydrolase"/>
    <property type="match status" value="1"/>
</dbReference>
<evidence type="ECO:0000313" key="4">
    <source>
        <dbReference type="Proteomes" id="UP000248314"/>
    </source>
</evidence>
<gene>
    <name evidence="3" type="ORF">EJ73_01262</name>
</gene>
<dbReference type="InterPro" id="IPR050955">
    <property type="entry name" value="Plant_Biomass_Hydrol_Est"/>
</dbReference>
<evidence type="ECO:0000259" key="2">
    <source>
        <dbReference type="Pfam" id="PF01738"/>
    </source>
</evidence>
<dbReference type="AlphaFoldDB" id="A0A318HVL3"/>
<reference evidence="3 4" key="1">
    <citation type="submission" date="2018-05" db="EMBL/GenBank/DDBJ databases">
        <title>Genomic Encyclopedia of Type Strains, Phase I: the one thousand microbial genomes (KMG-I) project.</title>
        <authorList>
            <person name="Kyrpides N."/>
        </authorList>
    </citation>
    <scope>NUCLEOTIDE SEQUENCE [LARGE SCALE GENOMIC DNA]</scope>
    <source>
        <strain evidence="3 4">DSM 15611</strain>
    </source>
</reference>
<keyword evidence="4" id="KW-1185">Reference proteome</keyword>
<protein>
    <submittedName>
        <fullName evidence="3">Putative esterase</fullName>
    </submittedName>
</protein>
<evidence type="ECO:0000256" key="1">
    <source>
        <dbReference type="ARBA" id="ARBA00022729"/>
    </source>
</evidence>
<accession>A0A318HVL3</accession>
<evidence type="ECO:0000313" key="3">
    <source>
        <dbReference type="EMBL" id="PXX22273.1"/>
    </source>
</evidence>
<dbReference type="InterPro" id="IPR029058">
    <property type="entry name" value="AB_hydrolase_fold"/>
</dbReference>
<name>A0A318HVL3_9BACT</name>
<dbReference type="GO" id="GO:0016787">
    <property type="term" value="F:hydrolase activity"/>
    <property type="evidence" value="ECO:0007669"/>
    <property type="project" value="InterPro"/>
</dbReference>
<comment type="caution">
    <text evidence="3">The sequence shown here is derived from an EMBL/GenBank/DDBJ whole genome shotgun (WGS) entry which is preliminary data.</text>
</comment>
<sequence>MVIGPFLKQKSSDVCIDLQRSGPTTTIKKIVFVNDLNMRNILLVLAFFASSLSSMAQKTEKGNFITKTNVMPGGYNFWVYTPNEYEIDKHPLPLVIFLHGASLCGNNLQRVRRYGVLDAIDRGKIIPTLVIAPQNPGGAWSPQKINDLLEWTKANYMVDTTRVYVLGMSLGGYGTMDFVAVYPEKVAAAMALCGGCSRNDISGIGKVPMWIMHGTADRAVSVKQSEVVVNKLKEQGNDKLLRYDWVQGGSHGLLARLFYLQKTYDWLFSHSLNDKPRTVDRHFEISREDINQTYQELRRLPSWYDND</sequence>
<dbReference type="SUPFAM" id="SSF53474">
    <property type="entry name" value="alpha/beta-Hydrolases"/>
    <property type="match status" value="1"/>
</dbReference>
<dbReference type="PANTHER" id="PTHR43037:SF1">
    <property type="entry name" value="BLL1128 PROTEIN"/>
    <property type="match status" value="1"/>
</dbReference>
<dbReference type="PANTHER" id="PTHR43037">
    <property type="entry name" value="UNNAMED PRODUCT-RELATED"/>
    <property type="match status" value="1"/>
</dbReference>
<proteinExistence type="predicted"/>
<dbReference type="STRING" id="1122991.GCA_000613445_00893"/>
<organism evidence="3 4">
    <name type="scientific">Hoylesella shahii DSM 15611 = JCM 12083</name>
    <dbReference type="NCBI Taxonomy" id="1122991"/>
    <lineage>
        <taxon>Bacteria</taxon>
        <taxon>Pseudomonadati</taxon>
        <taxon>Bacteroidota</taxon>
        <taxon>Bacteroidia</taxon>
        <taxon>Bacteroidales</taxon>
        <taxon>Prevotellaceae</taxon>
        <taxon>Hoylesella</taxon>
    </lineage>
</organism>
<dbReference type="Pfam" id="PF01738">
    <property type="entry name" value="DLH"/>
    <property type="match status" value="1"/>
</dbReference>
<keyword evidence="1" id="KW-0732">Signal</keyword>